<comment type="similarity">
    <text evidence="1">In the C-terminal section; belongs to the class-I pyridoxal-phosphate-dependent aminotransferase family.</text>
</comment>
<keyword evidence="2" id="KW-0663">Pyridoxal phosphate</keyword>
<dbReference type="Pfam" id="PF00392">
    <property type="entry name" value="GntR"/>
    <property type="match status" value="1"/>
</dbReference>
<keyword evidence="8" id="KW-1185">Reference proteome</keyword>
<dbReference type="Gene3D" id="3.40.640.10">
    <property type="entry name" value="Type I PLP-dependent aspartate aminotransferase-like (Major domain)"/>
    <property type="match status" value="1"/>
</dbReference>
<dbReference type="EMBL" id="CP079105">
    <property type="protein sequence ID" value="QXQ13652.1"/>
    <property type="molecule type" value="Genomic_DNA"/>
</dbReference>
<keyword evidence="3" id="KW-0805">Transcription regulation</keyword>
<keyword evidence="4" id="KW-0238">DNA-binding</keyword>
<dbReference type="InterPro" id="IPR015421">
    <property type="entry name" value="PyrdxlP-dep_Trfase_major"/>
</dbReference>
<dbReference type="PRINTS" id="PR00035">
    <property type="entry name" value="HTHGNTR"/>
</dbReference>
<dbReference type="GO" id="GO:0008483">
    <property type="term" value="F:transaminase activity"/>
    <property type="evidence" value="ECO:0007669"/>
    <property type="project" value="UniProtKB-KW"/>
</dbReference>
<evidence type="ECO:0000256" key="3">
    <source>
        <dbReference type="ARBA" id="ARBA00023015"/>
    </source>
</evidence>
<sequence>MAIRTVGAATVARDLGRWRGADGGRGGRPAYVALAEGIRLLVHDGRLPLGVALPSERDLAGELGVSRTTITAAYARLRERGYLISRQGSRSSIALPTSAQPPGRGLVATIAPPERAAIDLTVAALPAPPELADAYVAAVAELPAYLGTHGMDPVGTAALRSAIADRYTAAGLPTEPGQVLVTLGAQHALHLLLTAMTAPGDRVLIEQPSYPNAIEAIRHVGARPVPVVLRPDDPGNEWDLAGIRSAARQSAASLAYLVPDFNNPTGLCLDEAGRAELAAIARTTRMTIVIDESMRSLALDVPVPASVAGFARGAEVITIGSTSKAFWGGLRVGWIRAPRPLLIKLLGTRSTVDLGTPVVDQLAAVQLFAIEDRLLSARRDRLRRQRAALLGALAEFLPDWTPAPGVGGISAWVQLPTPVSSALAATAPNHGVLLAAGTRFGVDGAFERFLRLPFACPEAQLRLAVQAIAQAYAALAPASDELTAALVR</sequence>
<name>A0ABX8S9J0_9ACTN</name>
<dbReference type="PROSITE" id="PS50949">
    <property type="entry name" value="HTH_GNTR"/>
    <property type="match status" value="1"/>
</dbReference>
<keyword evidence="5" id="KW-0804">Transcription</keyword>
<dbReference type="Pfam" id="PF00155">
    <property type="entry name" value="Aminotran_1_2"/>
    <property type="match status" value="1"/>
</dbReference>
<dbReference type="Proteomes" id="UP000887023">
    <property type="component" value="Chromosome"/>
</dbReference>
<dbReference type="RefSeq" id="WP_066469485.1">
    <property type="nucleotide sequence ID" value="NZ_CBCRUZ010000005.1"/>
</dbReference>
<evidence type="ECO:0000313" key="7">
    <source>
        <dbReference type="EMBL" id="QXQ13652.1"/>
    </source>
</evidence>
<organism evidence="7 8">
    <name type="scientific">Skermania pinensis</name>
    <dbReference type="NCBI Taxonomy" id="39122"/>
    <lineage>
        <taxon>Bacteria</taxon>
        <taxon>Bacillati</taxon>
        <taxon>Actinomycetota</taxon>
        <taxon>Actinomycetes</taxon>
        <taxon>Mycobacteriales</taxon>
        <taxon>Gordoniaceae</taxon>
        <taxon>Skermania</taxon>
    </lineage>
</organism>
<keyword evidence="7" id="KW-0808">Transferase</keyword>
<evidence type="ECO:0000259" key="6">
    <source>
        <dbReference type="PROSITE" id="PS50949"/>
    </source>
</evidence>
<dbReference type="InterPro" id="IPR051446">
    <property type="entry name" value="HTH_trans_reg/aminotransferase"/>
</dbReference>
<dbReference type="SMART" id="SM00345">
    <property type="entry name" value="HTH_GNTR"/>
    <property type="match status" value="1"/>
</dbReference>
<proteinExistence type="inferred from homology"/>
<evidence type="ECO:0000256" key="2">
    <source>
        <dbReference type="ARBA" id="ARBA00022898"/>
    </source>
</evidence>
<dbReference type="SUPFAM" id="SSF46785">
    <property type="entry name" value="Winged helix' DNA-binding domain"/>
    <property type="match status" value="1"/>
</dbReference>
<dbReference type="Gene3D" id="1.10.10.10">
    <property type="entry name" value="Winged helix-like DNA-binding domain superfamily/Winged helix DNA-binding domain"/>
    <property type="match status" value="1"/>
</dbReference>
<dbReference type="PANTHER" id="PTHR46577">
    <property type="entry name" value="HTH-TYPE TRANSCRIPTIONAL REGULATORY PROTEIN GABR"/>
    <property type="match status" value="1"/>
</dbReference>
<dbReference type="InterPro" id="IPR036388">
    <property type="entry name" value="WH-like_DNA-bd_sf"/>
</dbReference>
<evidence type="ECO:0000313" key="8">
    <source>
        <dbReference type="Proteomes" id="UP000887023"/>
    </source>
</evidence>
<evidence type="ECO:0000256" key="1">
    <source>
        <dbReference type="ARBA" id="ARBA00005384"/>
    </source>
</evidence>
<dbReference type="CDD" id="cd00609">
    <property type="entry name" value="AAT_like"/>
    <property type="match status" value="1"/>
</dbReference>
<gene>
    <name evidence="7" type="ORF">KV203_17910</name>
</gene>
<evidence type="ECO:0000256" key="5">
    <source>
        <dbReference type="ARBA" id="ARBA00023163"/>
    </source>
</evidence>
<reference evidence="7" key="1">
    <citation type="submission" date="2021-07" db="EMBL/GenBank/DDBJ databases">
        <title>Candidatus Kaistella beijingensis sp. nov. isolated from a municipal wastewater treatment plant is involved in sludge foaming.</title>
        <authorList>
            <person name="Song Y."/>
            <person name="Liu S.-J."/>
        </authorList>
    </citation>
    <scope>NUCLEOTIDE SEQUENCE</scope>
    <source>
        <strain evidence="7">DSM 43998</strain>
    </source>
</reference>
<dbReference type="InterPro" id="IPR000524">
    <property type="entry name" value="Tscrpt_reg_HTH_GntR"/>
</dbReference>
<dbReference type="PANTHER" id="PTHR46577:SF1">
    <property type="entry name" value="HTH-TYPE TRANSCRIPTIONAL REGULATORY PROTEIN GABR"/>
    <property type="match status" value="1"/>
</dbReference>
<dbReference type="InterPro" id="IPR015424">
    <property type="entry name" value="PyrdxlP-dep_Trfase"/>
</dbReference>
<evidence type="ECO:0000256" key="4">
    <source>
        <dbReference type="ARBA" id="ARBA00023125"/>
    </source>
</evidence>
<dbReference type="InterPro" id="IPR036390">
    <property type="entry name" value="WH_DNA-bd_sf"/>
</dbReference>
<accession>A0ABX8S9J0</accession>
<feature type="domain" description="HTH gntR-type" evidence="6">
    <location>
        <begin position="28"/>
        <end position="96"/>
    </location>
</feature>
<protein>
    <submittedName>
        <fullName evidence="7">PLP-dependent aminotransferase family protein</fullName>
    </submittedName>
</protein>
<dbReference type="CDD" id="cd07377">
    <property type="entry name" value="WHTH_GntR"/>
    <property type="match status" value="1"/>
</dbReference>
<keyword evidence="7" id="KW-0032">Aminotransferase</keyword>
<dbReference type="SUPFAM" id="SSF53383">
    <property type="entry name" value="PLP-dependent transferases"/>
    <property type="match status" value="1"/>
</dbReference>
<dbReference type="InterPro" id="IPR004839">
    <property type="entry name" value="Aminotransferase_I/II_large"/>
</dbReference>